<feature type="region of interest" description="Disordered" evidence="1">
    <location>
        <begin position="90"/>
        <end position="113"/>
    </location>
</feature>
<evidence type="ECO:0000313" key="3">
    <source>
        <dbReference type="Proteomes" id="UP001341840"/>
    </source>
</evidence>
<organism evidence="2 3">
    <name type="scientific">Stylosanthes scabra</name>
    <dbReference type="NCBI Taxonomy" id="79078"/>
    <lineage>
        <taxon>Eukaryota</taxon>
        <taxon>Viridiplantae</taxon>
        <taxon>Streptophyta</taxon>
        <taxon>Embryophyta</taxon>
        <taxon>Tracheophyta</taxon>
        <taxon>Spermatophyta</taxon>
        <taxon>Magnoliopsida</taxon>
        <taxon>eudicotyledons</taxon>
        <taxon>Gunneridae</taxon>
        <taxon>Pentapetalae</taxon>
        <taxon>rosids</taxon>
        <taxon>fabids</taxon>
        <taxon>Fabales</taxon>
        <taxon>Fabaceae</taxon>
        <taxon>Papilionoideae</taxon>
        <taxon>50 kb inversion clade</taxon>
        <taxon>dalbergioids sensu lato</taxon>
        <taxon>Dalbergieae</taxon>
        <taxon>Pterocarpus clade</taxon>
        <taxon>Stylosanthes</taxon>
    </lineage>
</organism>
<reference evidence="2 3" key="1">
    <citation type="journal article" date="2023" name="Plants (Basel)">
        <title>Bridging the Gap: Combining Genomics and Transcriptomics Approaches to Understand Stylosanthes scabra, an Orphan Legume from the Brazilian Caatinga.</title>
        <authorList>
            <person name="Ferreira-Neto J.R.C."/>
            <person name="da Silva M.D."/>
            <person name="Binneck E."/>
            <person name="de Melo N.F."/>
            <person name="da Silva R.H."/>
            <person name="de Melo A.L.T.M."/>
            <person name="Pandolfi V."/>
            <person name="Bustamante F.O."/>
            <person name="Brasileiro-Vidal A.C."/>
            <person name="Benko-Iseppon A.M."/>
        </authorList>
    </citation>
    <scope>NUCLEOTIDE SEQUENCE [LARGE SCALE GENOMIC DNA]</scope>
    <source>
        <tissue evidence="2">Leaves</tissue>
    </source>
</reference>
<evidence type="ECO:0000313" key="2">
    <source>
        <dbReference type="EMBL" id="MED6170689.1"/>
    </source>
</evidence>
<accession>A0ABU6VB92</accession>
<comment type="caution">
    <text evidence="2">The sequence shown here is derived from an EMBL/GenBank/DDBJ whole genome shotgun (WGS) entry which is preliminary data.</text>
</comment>
<name>A0ABU6VB92_9FABA</name>
<evidence type="ECO:0000256" key="1">
    <source>
        <dbReference type="SAM" id="MobiDB-lite"/>
    </source>
</evidence>
<proteinExistence type="predicted"/>
<protein>
    <submittedName>
        <fullName evidence="2">Uncharacterized protein</fullName>
    </submittedName>
</protein>
<sequence length="113" mass="12261">MAKGKVKLCQSPTQASPRLVALRSNTVVQILTPGPDVPVKETVTASGGSWKWSGPPKNDVYDELWAMLDAESNNEAEEIPREWDLDSTLLNWGRNEPNVGPDGPDQGPPPAEI</sequence>
<dbReference type="EMBL" id="JASCZI010151186">
    <property type="protein sequence ID" value="MED6170689.1"/>
    <property type="molecule type" value="Genomic_DNA"/>
</dbReference>
<dbReference type="Proteomes" id="UP001341840">
    <property type="component" value="Unassembled WGS sequence"/>
</dbReference>
<keyword evidence="3" id="KW-1185">Reference proteome</keyword>
<gene>
    <name evidence="2" type="ORF">PIB30_033456</name>
</gene>